<dbReference type="InterPro" id="IPR036852">
    <property type="entry name" value="Peptidase_S8/S53_dom_sf"/>
</dbReference>
<dbReference type="Gene3D" id="3.40.50.200">
    <property type="entry name" value="Peptidase S8/S53 domain"/>
    <property type="match status" value="1"/>
</dbReference>
<keyword evidence="4 5" id="KW-0720">Serine protease</keyword>
<evidence type="ECO:0000256" key="2">
    <source>
        <dbReference type="ARBA" id="ARBA00022670"/>
    </source>
</evidence>
<dbReference type="EMBL" id="AJYA01000012">
    <property type="protein sequence ID" value="EIM77843.1"/>
    <property type="molecule type" value="Genomic_DNA"/>
</dbReference>
<evidence type="ECO:0000256" key="1">
    <source>
        <dbReference type="ARBA" id="ARBA00011073"/>
    </source>
</evidence>
<dbReference type="InterPro" id="IPR051048">
    <property type="entry name" value="Peptidase_S8/S53_subtilisin"/>
</dbReference>
<sequence>MQNSLLGIPVMHAEGFRGEGMRVAVFDAGFPGVLELPNLAHLGGPGRIVGTRDFVSGGQAEVFHRHPHGTQVLSLIASADEEGLLAGAPDASYVLCITEDVGSEYRIEEFNWLLAAEYADSLGVDVINSSLGYWDFDDPRMDYRISDMDGQTALITRAAALAAKKGILVVTSAGNYGGRGAQSITAPADAAGIISVGALTRSQERAIFSSFGPTADGRTKPEVVAIGERVALTRPGLQGTIGFGNGTSFSAPQVAALAAGLWQALPETSLDTLIQRLLDSGNLVDRVSAELGFGVPNFERAYFGVVTHVAEKELVPITLFPNPVAQGQVLQVRIPTDARQFTWRIWNSLGQEVLAGEVERGIGASTLQLAVEPLRAGIYVLELEGSAGTVRKKFIKQ</sequence>
<dbReference type="InterPro" id="IPR000209">
    <property type="entry name" value="Peptidase_S8/S53_dom"/>
</dbReference>
<accession>I5C7P1</accession>
<evidence type="ECO:0000259" key="6">
    <source>
        <dbReference type="Pfam" id="PF00082"/>
    </source>
</evidence>
<dbReference type="STRING" id="1189621.A3SI_05674"/>
<proteinExistence type="inferred from homology"/>
<evidence type="ECO:0000313" key="8">
    <source>
        <dbReference type="EMBL" id="EIM77843.1"/>
    </source>
</evidence>
<dbReference type="PROSITE" id="PS51892">
    <property type="entry name" value="SUBTILASE"/>
    <property type="match status" value="1"/>
</dbReference>
<dbReference type="SUPFAM" id="SSF52743">
    <property type="entry name" value="Subtilisin-like"/>
    <property type="match status" value="1"/>
</dbReference>
<evidence type="ECO:0000256" key="3">
    <source>
        <dbReference type="ARBA" id="ARBA00022801"/>
    </source>
</evidence>
<keyword evidence="9" id="KW-1185">Reference proteome</keyword>
<organism evidence="8 9">
    <name type="scientific">Nitritalea halalkaliphila LW7</name>
    <dbReference type="NCBI Taxonomy" id="1189621"/>
    <lineage>
        <taxon>Bacteria</taxon>
        <taxon>Pseudomonadati</taxon>
        <taxon>Bacteroidota</taxon>
        <taxon>Cytophagia</taxon>
        <taxon>Cytophagales</taxon>
        <taxon>Cyclobacteriaceae</taxon>
        <taxon>Nitritalea</taxon>
    </lineage>
</organism>
<feature type="active site" description="Charge relay system" evidence="5">
    <location>
        <position position="248"/>
    </location>
</feature>
<dbReference type="InterPro" id="IPR023828">
    <property type="entry name" value="Peptidase_S8_Ser-AS"/>
</dbReference>
<comment type="similarity">
    <text evidence="1 5">Belongs to the peptidase S8 family.</text>
</comment>
<dbReference type="InterPro" id="IPR026444">
    <property type="entry name" value="Secre_tail"/>
</dbReference>
<dbReference type="Pfam" id="PF18962">
    <property type="entry name" value="Por_Secre_tail"/>
    <property type="match status" value="1"/>
</dbReference>
<gene>
    <name evidence="8" type="ORF">A3SI_05674</name>
</gene>
<reference evidence="8 9" key="1">
    <citation type="submission" date="2012-05" db="EMBL/GenBank/DDBJ databases">
        <title>Genome sequence of Nitritalea halalkaliphila LW7.</title>
        <authorList>
            <person name="Jangir P.K."/>
            <person name="Singh A."/>
            <person name="Shivaji S."/>
            <person name="Sharma R."/>
        </authorList>
    </citation>
    <scope>NUCLEOTIDE SEQUENCE [LARGE SCALE GENOMIC DNA]</scope>
    <source>
        <strain evidence="8 9">LW7</strain>
    </source>
</reference>
<feature type="active site" description="Charge relay system" evidence="5">
    <location>
        <position position="68"/>
    </location>
</feature>
<dbReference type="InterPro" id="IPR015500">
    <property type="entry name" value="Peptidase_S8_subtilisin-rel"/>
</dbReference>
<dbReference type="PANTHER" id="PTHR43399:SF4">
    <property type="entry name" value="CELL WALL-ASSOCIATED PROTEASE"/>
    <property type="match status" value="1"/>
</dbReference>
<protein>
    <submittedName>
        <fullName evidence="8">Peptidase S8 and S53 subtilisin kexin sedolisin</fullName>
    </submittedName>
</protein>
<dbReference type="GO" id="GO:0006508">
    <property type="term" value="P:proteolysis"/>
    <property type="evidence" value="ECO:0007669"/>
    <property type="project" value="UniProtKB-KW"/>
</dbReference>
<keyword evidence="3 5" id="KW-0378">Hydrolase</keyword>
<dbReference type="Proteomes" id="UP000005551">
    <property type="component" value="Unassembled WGS sequence"/>
</dbReference>
<evidence type="ECO:0000256" key="5">
    <source>
        <dbReference type="PROSITE-ProRule" id="PRU01240"/>
    </source>
</evidence>
<name>I5C7P1_9BACT</name>
<evidence type="ECO:0000313" key="9">
    <source>
        <dbReference type="Proteomes" id="UP000005551"/>
    </source>
</evidence>
<dbReference type="PANTHER" id="PTHR43399">
    <property type="entry name" value="SUBTILISIN-RELATED"/>
    <property type="match status" value="1"/>
</dbReference>
<comment type="caution">
    <text evidence="8">The sequence shown here is derived from an EMBL/GenBank/DDBJ whole genome shotgun (WGS) entry which is preliminary data.</text>
</comment>
<evidence type="ECO:0000256" key="4">
    <source>
        <dbReference type="ARBA" id="ARBA00022825"/>
    </source>
</evidence>
<dbReference type="NCBIfam" id="TIGR04183">
    <property type="entry name" value="Por_Secre_tail"/>
    <property type="match status" value="1"/>
</dbReference>
<keyword evidence="2 5" id="KW-0645">Protease</keyword>
<feature type="active site" description="Charge relay system" evidence="5">
    <location>
        <position position="27"/>
    </location>
</feature>
<evidence type="ECO:0000259" key="7">
    <source>
        <dbReference type="Pfam" id="PF18962"/>
    </source>
</evidence>
<dbReference type="GO" id="GO:0004252">
    <property type="term" value="F:serine-type endopeptidase activity"/>
    <property type="evidence" value="ECO:0007669"/>
    <property type="project" value="UniProtKB-UniRule"/>
</dbReference>
<dbReference type="AlphaFoldDB" id="I5C7P1"/>
<feature type="domain" description="Peptidase S8/S53" evidence="6">
    <location>
        <begin position="65"/>
        <end position="294"/>
    </location>
</feature>
<feature type="domain" description="Secretion system C-terminal sorting" evidence="7">
    <location>
        <begin position="319"/>
        <end position="395"/>
    </location>
</feature>
<dbReference type="PRINTS" id="PR00723">
    <property type="entry name" value="SUBTILISIN"/>
</dbReference>
<dbReference type="Pfam" id="PF00082">
    <property type="entry name" value="Peptidase_S8"/>
    <property type="match status" value="1"/>
</dbReference>
<dbReference type="PROSITE" id="PS00138">
    <property type="entry name" value="SUBTILASE_SER"/>
    <property type="match status" value="1"/>
</dbReference>